<dbReference type="SUPFAM" id="SSF53474">
    <property type="entry name" value="alpha/beta-Hydrolases"/>
    <property type="match status" value="1"/>
</dbReference>
<comment type="function">
    <text evidence="1">Involved in inositol deacylation of GPI-anchored proteins which plays important roles in the quality control and ER-associated degradation of GPI-anchored proteins.</text>
</comment>
<keyword evidence="1" id="KW-0472">Membrane</keyword>
<feature type="region of interest" description="Disordered" evidence="2">
    <location>
        <begin position="157"/>
        <end position="208"/>
    </location>
</feature>
<keyword evidence="1" id="KW-0813">Transport</keyword>
<feature type="region of interest" description="Disordered" evidence="2">
    <location>
        <begin position="1"/>
        <end position="32"/>
    </location>
</feature>
<dbReference type="InterPro" id="IPR012908">
    <property type="entry name" value="PGAP1-ab_dom-like"/>
</dbReference>
<proteinExistence type="inferred from homology"/>
<accession>A0ABP1CHG8</accession>
<evidence type="ECO:0000256" key="1">
    <source>
        <dbReference type="RuleBase" id="RU365011"/>
    </source>
</evidence>
<feature type="compositionally biased region" description="Basic and acidic residues" evidence="2">
    <location>
        <begin position="162"/>
        <end position="172"/>
    </location>
</feature>
<sequence>MNLSLPSSSKGHSTSAAGKTAQRDKLKPHPTLPAIRWLAGQNSGIEVRQSLSSESISGSTLTHSPTQASPSHYFTSQQVPPSPSVYSAIADALDDDPKLLEVRSHAVDLPSRPEAVRLAHQFHAGSSRPPNLLSNLARSTLPTAGLSPPSIYSTKYSDPFEDPFKRPEHNPDLDILYSPTPSPVAMPPSPAPAHLPQSPPTLSLSPTRTSIDSLRSIQERGTRAIHTTTPSQRLTLPNLSNPLKGWFASDDSKENMDPFLSEEDRAPTAEAQKQRIRENYAAPKNPVVFCHGLLGFDTVTVGPSIAPVQVSHWRGIKDALEANGVEVLITRVPATSTPIVRAKVLEEKISAAYPGRSVHLIGHSMGGLDCRYLTTHLTHRTFKVLSITTISSPHHGSSFADHFLKTVGHERMPSILSLLDMLPNGGGDGKAFQFLTVENMRKFNEATPDVHDVKYFSWGATYEPGLIDTWKWSHSVILEKEGPNDGLVSLESAKWGTYLGTLEGVNHLDLVGWVNTARYKWAEIMGREIKFKPATFYLGIADHLARVVEGQEAPQEPEALEGSELSETASLEEREEVEEIRRETERLEMVESLRKGEEEEREKMNGNGKSKRKVGGEHDGNAGQSSSSS</sequence>
<evidence type="ECO:0000259" key="3">
    <source>
        <dbReference type="Pfam" id="PF07819"/>
    </source>
</evidence>
<organism evidence="4 5">
    <name type="scientific">Somion occarium</name>
    <dbReference type="NCBI Taxonomy" id="3059160"/>
    <lineage>
        <taxon>Eukaryota</taxon>
        <taxon>Fungi</taxon>
        <taxon>Dikarya</taxon>
        <taxon>Basidiomycota</taxon>
        <taxon>Agaricomycotina</taxon>
        <taxon>Agaricomycetes</taxon>
        <taxon>Polyporales</taxon>
        <taxon>Cerrenaceae</taxon>
        <taxon>Somion</taxon>
    </lineage>
</organism>
<feature type="compositionally biased region" description="Basic and acidic residues" evidence="2">
    <location>
        <begin position="579"/>
        <end position="604"/>
    </location>
</feature>
<feature type="compositionally biased region" description="Low complexity" evidence="2">
    <location>
        <begin position="560"/>
        <end position="569"/>
    </location>
</feature>
<feature type="compositionally biased region" description="Polar residues" evidence="2">
    <location>
        <begin position="1"/>
        <end position="17"/>
    </location>
</feature>
<evidence type="ECO:0000313" key="4">
    <source>
        <dbReference type="EMBL" id="CAL1695125.1"/>
    </source>
</evidence>
<dbReference type="Gene3D" id="3.40.50.1820">
    <property type="entry name" value="alpha/beta hydrolase"/>
    <property type="match status" value="1"/>
</dbReference>
<keyword evidence="5" id="KW-1185">Reference proteome</keyword>
<reference evidence="5" key="1">
    <citation type="submission" date="2024-04" db="EMBL/GenBank/DDBJ databases">
        <authorList>
            <person name="Shaw F."/>
            <person name="Minotto A."/>
        </authorList>
    </citation>
    <scope>NUCLEOTIDE SEQUENCE [LARGE SCALE GENOMIC DNA]</scope>
</reference>
<dbReference type="Pfam" id="PF07819">
    <property type="entry name" value="PGAP1"/>
    <property type="match status" value="1"/>
</dbReference>
<name>A0ABP1CHG8_9APHY</name>
<comment type="subcellular location">
    <subcellularLocation>
        <location evidence="1">Endoplasmic reticulum membrane</location>
    </subcellularLocation>
</comment>
<feature type="region of interest" description="Disordered" evidence="2">
    <location>
        <begin position="551"/>
        <end position="629"/>
    </location>
</feature>
<dbReference type="Proteomes" id="UP001497453">
    <property type="component" value="Chromosome 1"/>
</dbReference>
<feature type="compositionally biased region" description="Polar residues" evidence="2">
    <location>
        <begin position="65"/>
        <end position="75"/>
    </location>
</feature>
<feature type="compositionally biased region" description="Pro residues" evidence="2">
    <location>
        <begin position="180"/>
        <end position="199"/>
    </location>
</feature>
<dbReference type="EC" id="3.1.-.-" evidence="1"/>
<keyword evidence="1" id="KW-0256">Endoplasmic reticulum</keyword>
<protein>
    <recommendedName>
        <fullName evidence="1">GPI inositol-deacylase</fullName>
        <ecNumber evidence="1">3.1.-.-</ecNumber>
    </recommendedName>
</protein>
<feature type="compositionally biased region" description="Low complexity" evidence="2">
    <location>
        <begin position="50"/>
        <end position="64"/>
    </location>
</feature>
<gene>
    <name evidence="4" type="ORF">GFSPODELE1_LOCUS601</name>
</gene>
<dbReference type="EMBL" id="OZ037944">
    <property type="protein sequence ID" value="CAL1695125.1"/>
    <property type="molecule type" value="Genomic_DNA"/>
</dbReference>
<dbReference type="PANTHER" id="PTHR11440">
    <property type="entry name" value="LECITHIN-CHOLESTEROL ACYLTRANSFERASE-RELATED"/>
    <property type="match status" value="1"/>
</dbReference>
<evidence type="ECO:0000256" key="2">
    <source>
        <dbReference type="SAM" id="MobiDB-lite"/>
    </source>
</evidence>
<evidence type="ECO:0000313" key="5">
    <source>
        <dbReference type="Proteomes" id="UP001497453"/>
    </source>
</evidence>
<keyword evidence="1" id="KW-0653">Protein transport</keyword>
<keyword evidence="1" id="KW-0378">Hydrolase</keyword>
<feature type="domain" description="GPI inositol-deacylase PGAP1-like alpha/beta" evidence="3">
    <location>
        <begin position="354"/>
        <end position="403"/>
    </location>
</feature>
<dbReference type="InterPro" id="IPR029058">
    <property type="entry name" value="AB_hydrolase_fold"/>
</dbReference>
<feature type="region of interest" description="Disordered" evidence="2">
    <location>
        <begin position="49"/>
        <end position="81"/>
    </location>
</feature>
<comment type="similarity">
    <text evidence="1">Belongs to the GPI inositol-deacylase family.</text>
</comment>